<proteinExistence type="predicted"/>
<evidence type="ECO:0000313" key="4">
    <source>
        <dbReference type="Proteomes" id="UP000667802"/>
    </source>
</evidence>
<evidence type="ECO:0000256" key="2">
    <source>
        <dbReference type="SAM" id="SignalP"/>
    </source>
</evidence>
<feature type="compositionally biased region" description="Pro residues" evidence="1">
    <location>
        <begin position="40"/>
        <end position="49"/>
    </location>
</feature>
<dbReference type="Proteomes" id="UP000667802">
    <property type="component" value="Unassembled WGS sequence"/>
</dbReference>
<protein>
    <recommendedName>
        <fullName evidence="5">Periplasmic heavy metal sensor</fullName>
    </recommendedName>
</protein>
<gene>
    <name evidence="3" type="ORF">G7B40_005910</name>
</gene>
<reference evidence="4" key="1">
    <citation type="journal article" date="2021" name="Science">
        <title>Hunting the eagle killer: A cyanobacterial neurotoxin causes vacuolar myelinopathy.</title>
        <authorList>
            <person name="Breinlinger S."/>
            <person name="Phillips T.J."/>
            <person name="Haram B.N."/>
            <person name="Mares J."/>
            <person name="Martinez Yerena J.A."/>
            <person name="Hrouzek P."/>
            <person name="Sobotka R."/>
            <person name="Henderson W.M."/>
            <person name="Schmieder P."/>
            <person name="Williams S.M."/>
            <person name="Lauderdale J.D."/>
            <person name="Wilde H.D."/>
            <person name="Gerrin W."/>
            <person name="Kust A."/>
            <person name="Washington J.W."/>
            <person name="Wagner C."/>
            <person name="Geier B."/>
            <person name="Liebeke M."/>
            <person name="Enke H."/>
            <person name="Niedermeyer T.H.J."/>
            <person name="Wilde S.B."/>
        </authorList>
    </citation>
    <scope>NUCLEOTIDE SEQUENCE [LARGE SCALE GENOMIC DNA]</scope>
    <source>
        <strain evidence="4">Thurmond2011</strain>
    </source>
</reference>
<evidence type="ECO:0008006" key="5">
    <source>
        <dbReference type="Google" id="ProtNLM"/>
    </source>
</evidence>
<feature type="chain" id="PRO_5042937439" description="Periplasmic heavy metal sensor" evidence="2">
    <location>
        <begin position="20"/>
        <end position="153"/>
    </location>
</feature>
<organism evidence="3 4">
    <name type="scientific">Aetokthonos hydrillicola Thurmond2011</name>
    <dbReference type="NCBI Taxonomy" id="2712845"/>
    <lineage>
        <taxon>Bacteria</taxon>
        <taxon>Bacillati</taxon>
        <taxon>Cyanobacteriota</taxon>
        <taxon>Cyanophyceae</taxon>
        <taxon>Nostocales</taxon>
        <taxon>Hapalosiphonaceae</taxon>
        <taxon>Aetokthonos</taxon>
    </lineage>
</organism>
<dbReference type="AlphaFoldDB" id="A0AAP5I3M1"/>
<feature type="signal peptide" evidence="2">
    <location>
        <begin position="1"/>
        <end position="19"/>
    </location>
</feature>
<keyword evidence="4" id="KW-1185">Reference proteome</keyword>
<sequence length="153" mass="16551">MGINSAKFLCVFSTTITLAALLPGTATGQLSLPGSNPEPDSAPSPPPAPASTKPTTIQLNKLPVEQRAVIQSLMRERTQQIISVLDENQKSKFYEGLRKRRKLSKALEDVTLSPEQQSRISAIISQYNDKINAVATGQPTQPTQSTQQIIPSP</sequence>
<accession>A0AAP5I3M1</accession>
<comment type="caution">
    <text evidence="3">The sequence shown here is derived from an EMBL/GenBank/DDBJ whole genome shotgun (WGS) entry which is preliminary data.</text>
</comment>
<feature type="region of interest" description="Disordered" evidence="1">
    <location>
        <begin position="29"/>
        <end position="59"/>
    </location>
</feature>
<keyword evidence="2" id="KW-0732">Signal</keyword>
<dbReference type="EMBL" id="JAALHA020000002">
    <property type="protein sequence ID" value="MDR9894106.1"/>
    <property type="molecule type" value="Genomic_DNA"/>
</dbReference>
<name>A0AAP5I3M1_9CYAN</name>
<evidence type="ECO:0000256" key="1">
    <source>
        <dbReference type="SAM" id="MobiDB-lite"/>
    </source>
</evidence>
<dbReference type="RefSeq" id="WP_208346248.1">
    <property type="nucleotide sequence ID" value="NZ_CAWQFN010000048.1"/>
</dbReference>
<evidence type="ECO:0000313" key="3">
    <source>
        <dbReference type="EMBL" id="MDR9894106.1"/>
    </source>
</evidence>